<evidence type="ECO:0000313" key="4">
    <source>
        <dbReference type="Proteomes" id="UP000712570"/>
    </source>
</evidence>
<dbReference type="InterPro" id="IPR000983">
    <property type="entry name" value="Bac_GSPG_pilin"/>
</dbReference>
<dbReference type="InterPro" id="IPR012902">
    <property type="entry name" value="N_methyl_site"/>
</dbReference>
<dbReference type="RefSeq" id="WP_166825206.1">
    <property type="nucleotide sequence ID" value="NZ_JAAOLX010000004.1"/>
</dbReference>
<dbReference type="PANTHER" id="PTHR30093:SF47">
    <property type="entry name" value="TYPE IV PILUS NON-CORE MINOR PILIN PILE"/>
    <property type="match status" value="1"/>
</dbReference>
<sequence>MNRGFTLIEMMIVVAIIGILAAIALPSYQDSVRKSRRSDAVVMIAKIQQAEEKWRANNTAYTSDLGTSGLRLSSSSDAITSDSGFYEVKVSQPTGSGYVITAKAGKTQSKDTGCTELVMTISLGNANGSPAQCWQK</sequence>
<comment type="caution">
    <text evidence="3">The sequence shown here is derived from an EMBL/GenBank/DDBJ whole genome shotgun (WGS) entry which is preliminary data.</text>
</comment>
<dbReference type="Gene3D" id="3.30.700.10">
    <property type="entry name" value="Glycoprotein, Type 4 Pilin"/>
    <property type="match status" value="1"/>
</dbReference>
<dbReference type="SUPFAM" id="SSF54523">
    <property type="entry name" value="Pili subunits"/>
    <property type="match status" value="1"/>
</dbReference>
<dbReference type="Pfam" id="PF16732">
    <property type="entry name" value="ComP_DUS"/>
    <property type="match status" value="1"/>
</dbReference>
<dbReference type="PRINTS" id="PR00813">
    <property type="entry name" value="BCTERIALGSPG"/>
</dbReference>
<feature type="transmembrane region" description="Helical" evidence="2">
    <location>
        <begin position="6"/>
        <end position="28"/>
    </location>
</feature>
<keyword evidence="1" id="KW-0488">Methylation</keyword>
<dbReference type="PROSITE" id="PS00409">
    <property type="entry name" value="PROKAR_NTER_METHYL"/>
    <property type="match status" value="1"/>
</dbReference>
<dbReference type="InterPro" id="IPR031982">
    <property type="entry name" value="PilE-like"/>
</dbReference>
<evidence type="ECO:0000256" key="2">
    <source>
        <dbReference type="SAM" id="Phobius"/>
    </source>
</evidence>
<dbReference type="InterPro" id="IPR045584">
    <property type="entry name" value="Pilin-like"/>
</dbReference>
<keyword evidence="2" id="KW-0812">Transmembrane</keyword>
<dbReference type="Proteomes" id="UP000712570">
    <property type="component" value="Unassembled WGS sequence"/>
</dbReference>
<protein>
    <submittedName>
        <fullName evidence="3">Prepilin-type N-terminal cleavage/methylation domain-containing protein</fullName>
    </submittedName>
</protein>
<dbReference type="EMBL" id="JAAOLX010000004">
    <property type="protein sequence ID" value="NHQ86414.1"/>
    <property type="molecule type" value="Genomic_DNA"/>
</dbReference>
<reference evidence="3 4" key="1">
    <citation type="submission" date="2020-03" db="EMBL/GenBank/DDBJ databases">
        <title>Draft genome sequence of environmentally isolated violet-colored cultures.</title>
        <authorList>
            <person name="Wilson H.S."/>
        </authorList>
    </citation>
    <scope>NUCLEOTIDE SEQUENCE [LARGE SCALE GENOMIC DNA]</scope>
    <source>
        <strain evidence="3 4">HSC-16F04</strain>
    </source>
</reference>
<accession>A0ABX0KWJ9</accession>
<dbReference type="Pfam" id="PF07963">
    <property type="entry name" value="N_methyl"/>
    <property type="match status" value="1"/>
</dbReference>
<keyword evidence="4" id="KW-1185">Reference proteome</keyword>
<dbReference type="PANTHER" id="PTHR30093">
    <property type="entry name" value="GENERAL SECRETION PATHWAY PROTEIN G"/>
    <property type="match status" value="1"/>
</dbReference>
<evidence type="ECO:0000313" key="3">
    <source>
        <dbReference type="EMBL" id="NHQ86414.1"/>
    </source>
</evidence>
<keyword evidence="2" id="KW-1133">Transmembrane helix</keyword>
<proteinExistence type="predicted"/>
<keyword evidence="2" id="KW-0472">Membrane</keyword>
<organism evidence="3 4">
    <name type="scientific">Iodobacter violaceini</name>
    <dbReference type="NCBI Taxonomy" id="3044271"/>
    <lineage>
        <taxon>Bacteria</taxon>
        <taxon>Pseudomonadati</taxon>
        <taxon>Pseudomonadota</taxon>
        <taxon>Betaproteobacteria</taxon>
        <taxon>Neisseriales</taxon>
        <taxon>Chitinibacteraceae</taxon>
        <taxon>Iodobacter</taxon>
    </lineage>
</organism>
<evidence type="ECO:0000256" key="1">
    <source>
        <dbReference type="ARBA" id="ARBA00022481"/>
    </source>
</evidence>
<name>A0ABX0KWJ9_9NEIS</name>
<dbReference type="NCBIfam" id="TIGR02532">
    <property type="entry name" value="IV_pilin_GFxxxE"/>
    <property type="match status" value="1"/>
</dbReference>
<gene>
    <name evidence="3" type="ORF">HA050_09835</name>
</gene>